<keyword evidence="3" id="KW-0812">Transmembrane</keyword>
<proteinExistence type="predicted"/>
<evidence type="ECO:0000256" key="3">
    <source>
        <dbReference type="SAM" id="Phobius"/>
    </source>
</evidence>
<dbReference type="Gene3D" id="2.60.40.1240">
    <property type="match status" value="1"/>
</dbReference>
<dbReference type="AlphaFoldDB" id="A0A8J3TQW4"/>
<organism evidence="5 6">
    <name type="scientific">Planotetraspora mira</name>
    <dbReference type="NCBI Taxonomy" id="58121"/>
    <lineage>
        <taxon>Bacteria</taxon>
        <taxon>Bacillati</taxon>
        <taxon>Actinomycetota</taxon>
        <taxon>Actinomycetes</taxon>
        <taxon>Streptosporangiales</taxon>
        <taxon>Streptosporangiaceae</taxon>
        <taxon>Planotetraspora</taxon>
    </lineage>
</organism>
<dbReference type="EMBL" id="BOOO01000019">
    <property type="protein sequence ID" value="GII30437.1"/>
    <property type="molecule type" value="Genomic_DNA"/>
</dbReference>
<feature type="compositionally biased region" description="Basic and acidic residues" evidence="2">
    <location>
        <begin position="78"/>
        <end position="93"/>
    </location>
</feature>
<dbReference type="RefSeq" id="WP_203954398.1">
    <property type="nucleotide sequence ID" value="NZ_BOOO01000019.1"/>
</dbReference>
<dbReference type="InterPro" id="IPR029051">
    <property type="entry name" value="DUF4352"/>
</dbReference>
<dbReference type="Proteomes" id="UP000650628">
    <property type="component" value="Unassembled WGS sequence"/>
</dbReference>
<accession>A0A8J3TQW4</accession>
<keyword evidence="3" id="KW-0472">Membrane</keyword>
<dbReference type="Pfam" id="PF11611">
    <property type="entry name" value="DUF4352"/>
    <property type="match status" value="1"/>
</dbReference>
<keyword evidence="1" id="KW-0732">Signal</keyword>
<evidence type="ECO:0000259" key="4">
    <source>
        <dbReference type="Pfam" id="PF11611"/>
    </source>
</evidence>
<evidence type="ECO:0000256" key="1">
    <source>
        <dbReference type="ARBA" id="ARBA00022729"/>
    </source>
</evidence>
<protein>
    <recommendedName>
        <fullName evidence="4">DUF4352 domain-containing protein</fullName>
    </recommendedName>
</protein>
<evidence type="ECO:0000313" key="6">
    <source>
        <dbReference type="Proteomes" id="UP000650628"/>
    </source>
</evidence>
<evidence type="ECO:0000313" key="5">
    <source>
        <dbReference type="EMBL" id="GII30437.1"/>
    </source>
</evidence>
<evidence type="ECO:0000256" key="2">
    <source>
        <dbReference type="SAM" id="MobiDB-lite"/>
    </source>
</evidence>
<dbReference type="InterPro" id="IPR029050">
    <property type="entry name" value="Immunoprotect_excell_Ig-like"/>
</dbReference>
<keyword evidence="6" id="KW-1185">Reference proteome</keyword>
<reference evidence="5 6" key="1">
    <citation type="submission" date="2021-01" db="EMBL/GenBank/DDBJ databases">
        <title>Whole genome shotgun sequence of Planotetraspora mira NBRC 15435.</title>
        <authorList>
            <person name="Komaki H."/>
            <person name="Tamura T."/>
        </authorList>
    </citation>
    <scope>NUCLEOTIDE SEQUENCE [LARGE SCALE GENOMIC DNA]</scope>
    <source>
        <strain evidence="5 6">NBRC 15435</strain>
    </source>
</reference>
<keyword evidence="3" id="KW-1133">Transmembrane helix</keyword>
<comment type="caution">
    <text evidence="5">The sequence shown here is derived from an EMBL/GenBank/DDBJ whole genome shotgun (WGS) entry which is preliminary data.</text>
</comment>
<name>A0A8J3TQW4_9ACTN</name>
<feature type="domain" description="DUF4352" evidence="4">
    <location>
        <begin position="96"/>
        <end position="218"/>
    </location>
</feature>
<feature type="transmembrane region" description="Helical" evidence="3">
    <location>
        <begin position="35"/>
        <end position="53"/>
    </location>
</feature>
<gene>
    <name evidence="5" type="ORF">Pmi06nite_38790</name>
</gene>
<feature type="region of interest" description="Disordered" evidence="2">
    <location>
        <begin position="58"/>
        <end position="95"/>
    </location>
</feature>
<sequence length="225" mass="23685">MNDNPQNQAPYGYPQPQPYPQTVIVQKKGGGCFKAMLIGAAVLVGLVVLGMLVNGGGSDSGASGSGPDATSVAAPEQETSKEEAPQEEAEKPKVAGIGDVVKDGKFSFKITKVEKGLSKVGQGYTASKAQGQYVLVHVTVKNIGDEAQMFSDSEQKLIDTKDREYDADSGAAIWLEDSNGFLKNINPGNTVKGFVLFDVPKNFKLKAIKLHDSMFSGGVTVSLAG</sequence>